<feature type="compositionally biased region" description="Basic residues" evidence="1">
    <location>
        <begin position="278"/>
        <end position="294"/>
    </location>
</feature>
<feature type="compositionally biased region" description="Polar residues" evidence="1">
    <location>
        <begin position="1060"/>
        <end position="1071"/>
    </location>
</feature>
<name>A0AA88RXW4_CHASR</name>
<dbReference type="FunFam" id="2.60.40.10:FF:000399">
    <property type="entry name" value="myopalladin isoform X1"/>
    <property type="match status" value="1"/>
</dbReference>
<feature type="domain" description="Ig-like" evidence="2">
    <location>
        <begin position="661"/>
        <end position="757"/>
    </location>
</feature>
<proteinExistence type="predicted"/>
<dbReference type="EMBL" id="JAUPFM010000017">
    <property type="protein sequence ID" value="KAK2824030.1"/>
    <property type="molecule type" value="Genomic_DNA"/>
</dbReference>
<dbReference type="AlphaFoldDB" id="A0AA88RXW4"/>
<feature type="compositionally biased region" description="Basic and acidic residues" evidence="1">
    <location>
        <begin position="341"/>
        <end position="354"/>
    </location>
</feature>
<dbReference type="Pfam" id="PF07679">
    <property type="entry name" value="I-set"/>
    <property type="match status" value="2"/>
</dbReference>
<dbReference type="PROSITE" id="PS50835">
    <property type="entry name" value="IG_LIKE"/>
    <property type="match status" value="2"/>
</dbReference>
<feature type="region of interest" description="Disordered" evidence="1">
    <location>
        <begin position="479"/>
        <end position="577"/>
    </location>
</feature>
<feature type="region of interest" description="Disordered" evidence="1">
    <location>
        <begin position="278"/>
        <end position="373"/>
    </location>
</feature>
<dbReference type="SMART" id="SM00408">
    <property type="entry name" value="IGc2"/>
    <property type="match status" value="2"/>
</dbReference>
<dbReference type="Proteomes" id="UP001187415">
    <property type="component" value="Unassembled WGS sequence"/>
</dbReference>
<feature type="compositionally biased region" description="Low complexity" evidence="1">
    <location>
        <begin position="505"/>
        <end position="544"/>
    </location>
</feature>
<dbReference type="InterPro" id="IPR013783">
    <property type="entry name" value="Ig-like_fold"/>
</dbReference>
<dbReference type="InterPro" id="IPR036179">
    <property type="entry name" value="Ig-like_dom_sf"/>
</dbReference>
<sequence length="1084" mass="119387">MSRDATQTHGPGLLKITCDYSADKCGKNWKTRIRLFEDRCTLRIYQSYTGGQLSLLWRMQESNTDQPPSLSQLLRESYLAEARAQQRHSEMSRSDASSTRLQIYGSLKGKAEDSVGHNDPQLPDLSAFLSQEELDKSVNLARQAIGHDAHEEREEVKASVTPLTPSNIPTVSLSSSTSPSVPFAVPSAVSFTQPAPEFKELPATTHTTSYISDRKMHKASTRQDNVIRNSRDSSEGFSDYNRSVRTAPYGLETQSKKEFLNKAADFIEELSSLFKANSSKRVRPRSCKAHRSRVQNKNQNEGIDYPLDSDNRERTAMPMEVDKEGPRPAGSQQPGVQLDSEVERVECQDSRTTEEQQYNSVSQEAEEEDESCVLMDPPYRRETAESEPPHFIQKLKSREVQEGSKVQLDCIVRGHPVPEVRWFCEGKELENSPDIQIITNGELHSLIIAEAFEEDTGRYSCFASNFYGTDSTSAEIYVEGASSSDSEGEQHFEHVAPLQKKTPKSDPSLPPSSSQSSSAEQESVASQPVATTEETPAEASSTPTNQFHVPVPTSTAAHSVPDLSKVSVSSTEQPAQEKTTLLPVQVFPTLSQGPTELTEVSTPVTVISTPQPVQTATSLPPNPVVSSVLSVQEDPLQTPQPESQTSNFLQGLNGQLVMAAPVFTKSLQEVLASEGQLVVLECRVKGVPSPRVDWYREGNIIEDSPEFRILQKKPRSPAESEEICTLVIAEVFPEDSGMFTCTASNTYGTASSSAELRVKGNGRHSNHVRPFSSLTKESSQVQELSPSVNLQPDVTAINSLKNHSSTVRLDPLVSSTIRLDPLNTSTLRLDPHGSSMLRPEPLRASLPNLEPTSLNSSCCLNSHSTNTPNLDPPGPQMDRQVSSYLKSFTAPSAFTAEQEVSKPLSEGNSNHQNGSPVVVPLPDPPPNSCLKNGNQTNHKDVRPGTRVGRRVHFKLPEEEKDEQSDISGQSDEDIAQASFGKEPPPVLAKPKLDQAQLQLLHNQVLMEQQQETEPQTQTHIQTESNLPLQMQPGVQSHHESPLWSPRMHREPHPPPFQPYLKTTTPPEQSPHSAPPRTTAPLLLL</sequence>
<reference evidence="3" key="1">
    <citation type="submission" date="2023-07" db="EMBL/GenBank/DDBJ databases">
        <title>Chromosome-level Genome Assembly of Striped Snakehead (Channa striata).</title>
        <authorList>
            <person name="Liu H."/>
        </authorList>
    </citation>
    <scope>NUCLEOTIDE SEQUENCE</scope>
    <source>
        <strain evidence="3">Gz</strain>
        <tissue evidence="3">Muscle</tissue>
    </source>
</reference>
<gene>
    <name evidence="3" type="ORF">Q5P01_021205</name>
</gene>
<keyword evidence="4" id="KW-1185">Reference proteome</keyword>
<dbReference type="PANTHER" id="PTHR47633">
    <property type="entry name" value="IMMUNOGLOBULIN"/>
    <property type="match status" value="1"/>
</dbReference>
<evidence type="ECO:0000259" key="2">
    <source>
        <dbReference type="PROSITE" id="PS50835"/>
    </source>
</evidence>
<organism evidence="3 4">
    <name type="scientific">Channa striata</name>
    <name type="common">Snakehead murrel</name>
    <name type="synonym">Ophicephalus striatus</name>
    <dbReference type="NCBI Taxonomy" id="64152"/>
    <lineage>
        <taxon>Eukaryota</taxon>
        <taxon>Metazoa</taxon>
        <taxon>Chordata</taxon>
        <taxon>Craniata</taxon>
        <taxon>Vertebrata</taxon>
        <taxon>Euteleostomi</taxon>
        <taxon>Actinopterygii</taxon>
        <taxon>Neopterygii</taxon>
        <taxon>Teleostei</taxon>
        <taxon>Neoteleostei</taxon>
        <taxon>Acanthomorphata</taxon>
        <taxon>Anabantaria</taxon>
        <taxon>Anabantiformes</taxon>
        <taxon>Channoidei</taxon>
        <taxon>Channidae</taxon>
        <taxon>Channa</taxon>
    </lineage>
</organism>
<dbReference type="CDD" id="cd20972">
    <property type="entry name" value="IgI_2_Titin_Z1z2-like"/>
    <property type="match status" value="1"/>
</dbReference>
<dbReference type="InterPro" id="IPR007110">
    <property type="entry name" value="Ig-like_dom"/>
</dbReference>
<dbReference type="Gene3D" id="2.60.40.10">
    <property type="entry name" value="Immunoglobulins"/>
    <property type="match status" value="2"/>
</dbReference>
<dbReference type="InterPro" id="IPR003598">
    <property type="entry name" value="Ig_sub2"/>
</dbReference>
<feature type="compositionally biased region" description="Polar residues" evidence="1">
    <location>
        <begin position="566"/>
        <end position="577"/>
    </location>
</feature>
<feature type="compositionally biased region" description="Polar residues" evidence="1">
    <location>
        <begin position="906"/>
        <end position="915"/>
    </location>
</feature>
<accession>A0AA88RXW4</accession>
<dbReference type="PANTHER" id="PTHR47633:SF4">
    <property type="entry name" value="MYOPALLADIN ISOFORM X1"/>
    <property type="match status" value="1"/>
</dbReference>
<comment type="caution">
    <text evidence="3">The sequence shown here is derived from an EMBL/GenBank/DDBJ whole genome shotgun (WGS) entry which is preliminary data.</text>
</comment>
<feature type="compositionally biased region" description="Acidic residues" evidence="1">
    <location>
        <begin position="958"/>
        <end position="974"/>
    </location>
</feature>
<dbReference type="SUPFAM" id="SSF48726">
    <property type="entry name" value="Immunoglobulin"/>
    <property type="match status" value="2"/>
</dbReference>
<evidence type="ECO:0000313" key="4">
    <source>
        <dbReference type="Proteomes" id="UP001187415"/>
    </source>
</evidence>
<feature type="compositionally biased region" description="Basic and acidic residues" evidence="1">
    <location>
        <begin position="309"/>
        <end position="326"/>
    </location>
</feature>
<feature type="region of interest" description="Disordered" evidence="1">
    <location>
        <begin position="1030"/>
        <end position="1084"/>
    </location>
</feature>
<dbReference type="GO" id="GO:0004672">
    <property type="term" value="F:protein kinase activity"/>
    <property type="evidence" value="ECO:0007669"/>
    <property type="project" value="TreeGrafter"/>
</dbReference>
<feature type="domain" description="Ig-like" evidence="2">
    <location>
        <begin position="389"/>
        <end position="479"/>
    </location>
</feature>
<dbReference type="FunFam" id="2.60.40.10:FF:000256">
    <property type="entry name" value="myopalladin isoform X1"/>
    <property type="match status" value="1"/>
</dbReference>
<dbReference type="InterPro" id="IPR003599">
    <property type="entry name" value="Ig_sub"/>
</dbReference>
<evidence type="ECO:0000256" key="1">
    <source>
        <dbReference type="SAM" id="MobiDB-lite"/>
    </source>
</evidence>
<dbReference type="GO" id="GO:0030018">
    <property type="term" value="C:Z disc"/>
    <property type="evidence" value="ECO:0007669"/>
    <property type="project" value="TreeGrafter"/>
</dbReference>
<dbReference type="SMART" id="SM00409">
    <property type="entry name" value="IG"/>
    <property type="match status" value="2"/>
</dbReference>
<dbReference type="InterPro" id="IPR013098">
    <property type="entry name" value="Ig_I-set"/>
</dbReference>
<protein>
    <recommendedName>
        <fullName evidence="2">Ig-like domain-containing protein</fullName>
    </recommendedName>
</protein>
<feature type="region of interest" description="Disordered" evidence="1">
    <location>
        <begin position="896"/>
        <end position="988"/>
    </location>
</feature>
<evidence type="ECO:0000313" key="3">
    <source>
        <dbReference type="EMBL" id="KAK2824030.1"/>
    </source>
</evidence>